<dbReference type="EC" id="3.2.1.23" evidence="2"/>
<dbReference type="GO" id="GO:0004565">
    <property type="term" value="F:beta-galactosidase activity"/>
    <property type="evidence" value="ECO:0007669"/>
    <property type="project" value="UniProtKB-EC"/>
</dbReference>
<dbReference type="EMBL" id="CDMC01000006">
    <property type="protein sequence ID" value="CEN62079.1"/>
    <property type="molecule type" value="Genomic_DNA"/>
</dbReference>
<evidence type="ECO:0000313" key="8">
    <source>
        <dbReference type="Proteomes" id="UP000054771"/>
    </source>
</evidence>
<dbReference type="Gene3D" id="2.70.98.10">
    <property type="match status" value="1"/>
</dbReference>
<evidence type="ECO:0000259" key="6">
    <source>
        <dbReference type="SMART" id="SM01038"/>
    </source>
</evidence>
<dbReference type="InterPro" id="IPR014718">
    <property type="entry name" value="GH-type_carb-bd"/>
</dbReference>
<dbReference type="PANTHER" id="PTHR46323:SF2">
    <property type="entry name" value="BETA-GALACTOSIDASE"/>
    <property type="match status" value="1"/>
</dbReference>
<dbReference type="Proteomes" id="UP000054771">
    <property type="component" value="Unassembled WGS sequence"/>
</dbReference>
<dbReference type="STRING" id="454130.A0A0U5GSD6"/>
<dbReference type="InterPro" id="IPR050347">
    <property type="entry name" value="Bact_Beta-galactosidase"/>
</dbReference>
<dbReference type="PANTHER" id="PTHR46323">
    <property type="entry name" value="BETA-GALACTOSIDASE"/>
    <property type="match status" value="1"/>
</dbReference>
<dbReference type="Pfam" id="PF02929">
    <property type="entry name" value="Bgal_small_N"/>
    <property type="match status" value="2"/>
</dbReference>
<reference evidence="8" key="1">
    <citation type="journal article" date="2016" name="Genome Announc.">
        <title>Draft genome sequences of fungus Aspergillus calidoustus.</title>
        <authorList>
            <person name="Horn F."/>
            <person name="Linde J."/>
            <person name="Mattern D.J."/>
            <person name="Walther G."/>
            <person name="Guthke R."/>
            <person name="Scherlach K."/>
            <person name="Martin K."/>
            <person name="Brakhage A.A."/>
            <person name="Petzke L."/>
            <person name="Valiante V."/>
        </authorList>
    </citation>
    <scope>NUCLEOTIDE SEQUENCE [LARGE SCALE GENOMIC DNA]</scope>
    <source>
        <strain evidence="8">SF006504</strain>
    </source>
</reference>
<comment type="catalytic activity">
    <reaction evidence="1">
        <text>Hydrolysis of terminal non-reducing beta-D-galactose residues in beta-D-galactosides.</text>
        <dbReference type="EC" id="3.2.1.23"/>
    </reaction>
</comment>
<keyword evidence="8" id="KW-1185">Reference proteome</keyword>
<name>A0A0U5GSD6_ASPCI</name>
<keyword evidence="4" id="KW-0326">Glycosidase</keyword>
<gene>
    <name evidence="7" type="ORF">ASPCAL08718</name>
</gene>
<dbReference type="OrthoDB" id="408320at2759"/>
<organism evidence="7 8">
    <name type="scientific">Aspergillus calidoustus</name>
    <dbReference type="NCBI Taxonomy" id="454130"/>
    <lineage>
        <taxon>Eukaryota</taxon>
        <taxon>Fungi</taxon>
        <taxon>Dikarya</taxon>
        <taxon>Ascomycota</taxon>
        <taxon>Pezizomycotina</taxon>
        <taxon>Eurotiomycetes</taxon>
        <taxon>Eurotiomycetidae</taxon>
        <taxon>Eurotiales</taxon>
        <taxon>Aspergillaceae</taxon>
        <taxon>Aspergillus</taxon>
        <taxon>Aspergillus subgen. Nidulantes</taxon>
    </lineage>
</organism>
<dbReference type="GO" id="GO:0030246">
    <property type="term" value="F:carbohydrate binding"/>
    <property type="evidence" value="ECO:0007669"/>
    <property type="project" value="InterPro"/>
</dbReference>
<evidence type="ECO:0000256" key="2">
    <source>
        <dbReference type="ARBA" id="ARBA00012756"/>
    </source>
</evidence>
<evidence type="ECO:0000313" key="7">
    <source>
        <dbReference type="EMBL" id="CEN62079.1"/>
    </source>
</evidence>
<keyword evidence="3" id="KW-0378">Hydrolase</keyword>
<dbReference type="InterPro" id="IPR011013">
    <property type="entry name" value="Gal_mutarotase_sf_dom"/>
</dbReference>
<evidence type="ECO:0000256" key="1">
    <source>
        <dbReference type="ARBA" id="ARBA00001412"/>
    </source>
</evidence>
<dbReference type="SMART" id="SM01038">
    <property type="entry name" value="Bgal_small_N"/>
    <property type="match status" value="1"/>
</dbReference>
<dbReference type="GO" id="GO:0005990">
    <property type="term" value="P:lactose catabolic process"/>
    <property type="evidence" value="ECO:0007669"/>
    <property type="project" value="TreeGrafter"/>
</dbReference>
<protein>
    <recommendedName>
        <fullName evidence="2">beta-galactosidase</fullName>
        <ecNumber evidence="2">3.2.1.23</ecNumber>
    </recommendedName>
</protein>
<feature type="compositionally biased region" description="Basic and acidic residues" evidence="5">
    <location>
        <begin position="230"/>
        <end position="239"/>
    </location>
</feature>
<accession>A0A0U5GSD6</accession>
<dbReference type="InterPro" id="IPR004199">
    <property type="entry name" value="B-gal_small/dom_5"/>
</dbReference>
<dbReference type="AlphaFoldDB" id="A0A0U5GSD6"/>
<feature type="domain" description="Beta galactosidase small chain/" evidence="6">
    <location>
        <begin position="1"/>
        <end position="321"/>
    </location>
</feature>
<evidence type="ECO:0000256" key="4">
    <source>
        <dbReference type="ARBA" id="ARBA00023295"/>
    </source>
</evidence>
<proteinExistence type="predicted"/>
<evidence type="ECO:0000256" key="3">
    <source>
        <dbReference type="ARBA" id="ARBA00022801"/>
    </source>
</evidence>
<sequence length="321" mass="35744">MYWPPTDNDARQDGQDWQDRLLHLAKTQTYACDWGFVDCGAKDDATSHNGGAGNGKGALKIRVQQRFSPPVLSWCIDLNVTYTFYASGAISIRTIGIPQGENLPRTLPRVGFTMELPSSWASTTTTSPNRTPGSTKSIAVDVGGDIDAALTWYGRGHGESYNDKKLSQRVGTYAVQFISELWTEYEKAQEGSNRTDTRWLKLTNHDSRRAGQRQTLTVQFVGDEEGEEAPADRDVDLEGSKNLAPSSERKRSLFDFMASHYRAENIASPRHPHEVRSKRTDNVVLRLDAAHHELGSGACGPKTRDEYALVTKPFYFELLLG</sequence>
<evidence type="ECO:0000256" key="5">
    <source>
        <dbReference type="SAM" id="MobiDB-lite"/>
    </source>
</evidence>
<dbReference type="GO" id="GO:0009341">
    <property type="term" value="C:beta-galactosidase complex"/>
    <property type="evidence" value="ECO:0007669"/>
    <property type="project" value="InterPro"/>
</dbReference>
<dbReference type="SUPFAM" id="SSF74650">
    <property type="entry name" value="Galactose mutarotase-like"/>
    <property type="match status" value="2"/>
</dbReference>
<feature type="region of interest" description="Disordered" evidence="5">
    <location>
        <begin position="221"/>
        <end position="244"/>
    </location>
</feature>